<name>A0A2N5J1A8_9BIFI</name>
<keyword evidence="4" id="KW-0479">Metal-binding</keyword>
<dbReference type="GO" id="GO:0032196">
    <property type="term" value="P:transposition"/>
    <property type="evidence" value="ECO:0007669"/>
    <property type="project" value="UniProtKB-KW"/>
</dbReference>
<keyword evidence="7" id="KW-0233">DNA recombination</keyword>
<comment type="caution">
    <text evidence="11">The sequence shown here is derived from an EMBL/GenBank/DDBJ whole genome shotgun (WGS) entry which is preliminary data.</text>
</comment>
<evidence type="ECO:0000256" key="3">
    <source>
        <dbReference type="ARBA" id="ARBA00022578"/>
    </source>
</evidence>
<dbReference type="NCBIfam" id="NF038280">
    <property type="entry name" value="IS607_TnpB"/>
    <property type="match status" value="1"/>
</dbReference>
<evidence type="ECO:0000259" key="10">
    <source>
        <dbReference type="Pfam" id="PF12323"/>
    </source>
</evidence>
<sequence length="428" mass="48258">MLKGIDVALDPTPTQERLMRQHAGAARFAYNAALAHIKACLDRHEKTGWSYYGLRRWWNGNKDVLAPWWKENSKEAYNTGLEALSNGLTNWWKSKTGQRKGRRVGFPKFKKRTKAKRRFTYTTGVFGIIEGDPYGLKLPRIGRVHCMENMLLRTKGGKVTRMTVSYHGNRWHAALTVDVSETVAPRRKPEGSVGVDLGIKTLATMSDGTVECNERFLRKAQDMLRHEHRALSRKQYGSNRYRKQQSRLGRVENHVANQRRDRLDKLTTRLANTYADIHIEDLNVQGMMGNHKLAKDIADAAFGTIRTMLTYKTAQTGSRLHIIDHWYPSSKTCSNCGAVKATLSLNERTYHCEHCGYTIDRDLNAAINIKNHVAPSAEETVNARGGNVRRDSPRVAVRNPVKREPSSSDRCVGLGVSAGNGGMLTKTN</sequence>
<feature type="domain" description="Cas12f1-like TNB" evidence="9">
    <location>
        <begin position="302"/>
        <end position="369"/>
    </location>
</feature>
<keyword evidence="5" id="KW-0862">Zinc</keyword>
<feature type="domain" description="Probable transposase IS891/IS1136/IS1341" evidence="8">
    <location>
        <begin position="181"/>
        <end position="290"/>
    </location>
</feature>
<evidence type="ECO:0000256" key="1">
    <source>
        <dbReference type="ARBA" id="ARBA00008761"/>
    </source>
</evidence>
<dbReference type="Pfam" id="PF07282">
    <property type="entry name" value="Cas12f1-like_TNB"/>
    <property type="match status" value="1"/>
</dbReference>
<dbReference type="PANTHER" id="PTHR30405">
    <property type="entry name" value="TRANSPOSASE"/>
    <property type="match status" value="1"/>
</dbReference>
<protein>
    <submittedName>
        <fullName evidence="11">Transposase</fullName>
    </submittedName>
</protein>
<dbReference type="Pfam" id="PF01385">
    <property type="entry name" value="OrfB_IS605"/>
    <property type="match status" value="1"/>
</dbReference>
<evidence type="ECO:0000256" key="4">
    <source>
        <dbReference type="ARBA" id="ARBA00022723"/>
    </source>
</evidence>
<proteinExistence type="inferred from homology"/>
<dbReference type="Proteomes" id="UP000234935">
    <property type="component" value="Unassembled WGS sequence"/>
</dbReference>
<dbReference type="InterPro" id="IPR001959">
    <property type="entry name" value="Transposase"/>
</dbReference>
<dbReference type="NCBIfam" id="NF040570">
    <property type="entry name" value="guided_TnpB"/>
    <property type="match status" value="1"/>
</dbReference>
<evidence type="ECO:0000256" key="5">
    <source>
        <dbReference type="ARBA" id="ARBA00022833"/>
    </source>
</evidence>
<keyword evidence="6" id="KW-0238">DNA-binding</keyword>
<dbReference type="AlphaFoldDB" id="A0A2N5J1A8"/>
<evidence type="ECO:0000313" key="12">
    <source>
        <dbReference type="Proteomes" id="UP000234935"/>
    </source>
</evidence>
<evidence type="ECO:0000259" key="9">
    <source>
        <dbReference type="Pfam" id="PF07282"/>
    </source>
</evidence>
<evidence type="ECO:0000313" key="11">
    <source>
        <dbReference type="EMBL" id="PLS27973.1"/>
    </source>
</evidence>
<keyword evidence="12" id="KW-1185">Reference proteome</keyword>
<gene>
    <name evidence="11" type="ORF">CGZ88_0135</name>
</gene>
<dbReference type="GO" id="GO:0003677">
    <property type="term" value="F:DNA binding"/>
    <property type="evidence" value="ECO:0007669"/>
    <property type="project" value="UniProtKB-KW"/>
</dbReference>
<dbReference type="GO" id="GO:0046872">
    <property type="term" value="F:metal ion binding"/>
    <property type="evidence" value="ECO:0007669"/>
    <property type="project" value="UniProtKB-KW"/>
</dbReference>
<reference evidence="11 12" key="1">
    <citation type="submission" date="2017-07" db="EMBL/GenBank/DDBJ databases">
        <title>Bifidobacterium novel species.</title>
        <authorList>
            <person name="Lugli G.A."/>
            <person name="Milani C."/>
            <person name="Duranti S."/>
            <person name="Mangifesta M."/>
        </authorList>
    </citation>
    <scope>NUCLEOTIDE SEQUENCE [LARGE SCALE GENOMIC DNA]</scope>
    <source>
        <strain evidence="12">Goo31D</strain>
    </source>
</reference>
<dbReference type="InterPro" id="IPR053470">
    <property type="entry name" value="RNA-guided_DNA_endonuclease"/>
</dbReference>
<evidence type="ECO:0000256" key="6">
    <source>
        <dbReference type="ARBA" id="ARBA00023125"/>
    </source>
</evidence>
<dbReference type="EMBL" id="NMYC01000001">
    <property type="protein sequence ID" value="PLS27973.1"/>
    <property type="molecule type" value="Genomic_DNA"/>
</dbReference>
<feature type="domain" description="Transposase putative helix-turn-helix" evidence="10">
    <location>
        <begin position="1"/>
        <end position="39"/>
    </location>
</feature>
<dbReference type="NCBIfam" id="TIGR01766">
    <property type="entry name" value="IS200/IS605 family accessory protein TnpB-like domain"/>
    <property type="match status" value="1"/>
</dbReference>
<dbReference type="PANTHER" id="PTHR30405:SF11">
    <property type="entry name" value="RNA-GUIDED DNA ENDONUCLEASE RV2885C-RELATED"/>
    <property type="match status" value="1"/>
</dbReference>
<dbReference type="InterPro" id="IPR051399">
    <property type="entry name" value="RNA-guided_DNA_endo/Transpos"/>
</dbReference>
<evidence type="ECO:0000256" key="2">
    <source>
        <dbReference type="ARBA" id="ARBA00011044"/>
    </source>
</evidence>
<dbReference type="InterPro" id="IPR010095">
    <property type="entry name" value="Cas12f1-like_TNB"/>
</dbReference>
<dbReference type="OrthoDB" id="6230307at2"/>
<dbReference type="GO" id="GO:0006310">
    <property type="term" value="P:DNA recombination"/>
    <property type="evidence" value="ECO:0007669"/>
    <property type="project" value="UniProtKB-KW"/>
</dbReference>
<dbReference type="Pfam" id="PF12323">
    <property type="entry name" value="HTH_OrfB_IS605"/>
    <property type="match status" value="1"/>
</dbReference>
<dbReference type="RefSeq" id="WP_101670860.1">
    <property type="nucleotide sequence ID" value="NZ_NMYC01000001.1"/>
</dbReference>
<evidence type="ECO:0000256" key="7">
    <source>
        <dbReference type="ARBA" id="ARBA00023172"/>
    </source>
</evidence>
<organism evidence="11 12">
    <name type="scientific">Bifidobacterium anseris</name>
    <dbReference type="NCBI Taxonomy" id="2020963"/>
    <lineage>
        <taxon>Bacteria</taxon>
        <taxon>Bacillati</taxon>
        <taxon>Actinomycetota</taxon>
        <taxon>Actinomycetes</taxon>
        <taxon>Bifidobacteriales</taxon>
        <taxon>Bifidobacteriaceae</taxon>
        <taxon>Bifidobacterium</taxon>
    </lineage>
</organism>
<dbReference type="InterPro" id="IPR021027">
    <property type="entry name" value="Transposase_put_HTH"/>
</dbReference>
<evidence type="ECO:0000259" key="8">
    <source>
        <dbReference type="Pfam" id="PF01385"/>
    </source>
</evidence>
<comment type="similarity">
    <text evidence="2">In the N-terminal section; belongs to the transposase 2 family.</text>
</comment>
<keyword evidence="3" id="KW-0815">Transposition</keyword>
<comment type="similarity">
    <text evidence="1">In the C-terminal section; belongs to the transposase 35 family.</text>
</comment>
<accession>A0A2N5J1A8</accession>